<dbReference type="EMBL" id="CP045737">
    <property type="protein sequence ID" value="QGG42846.1"/>
    <property type="molecule type" value="Genomic_DNA"/>
</dbReference>
<reference evidence="3 4" key="1">
    <citation type="submission" date="2019-11" db="EMBL/GenBank/DDBJ databases">
        <authorList>
            <person name="Li J."/>
        </authorList>
    </citation>
    <scope>NUCLEOTIDE SEQUENCE [LARGE SCALE GENOMIC DNA]</scope>
    <source>
        <strain evidence="3 4">MF47</strain>
    </source>
</reference>
<feature type="domain" description="UspA" evidence="2">
    <location>
        <begin position="1"/>
        <end position="137"/>
    </location>
</feature>
<dbReference type="Gene3D" id="3.40.50.12370">
    <property type="match status" value="1"/>
</dbReference>
<protein>
    <recommendedName>
        <fullName evidence="2">UspA domain-containing protein</fullName>
    </recommendedName>
</protein>
<dbReference type="PANTHER" id="PTHR46268:SF6">
    <property type="entry name" value="UNIVERSAL STRESS PROTEIN UP12"/>
    <property type="match status" value="1"/>
</dbReference>
<dbReference type="SUPFAM" id="SSF52402">
    <property type="entry name" value="Adenine nucleotide alpha hydrolases-like"/>
    <property type="match status" value="2"/>
</dbReference>
<name>A0A5Q2MNI1_9ACTN</name>
<dbReference type="AlphaFoldDB" id="A0A5Q2MNI1"/>
<dbReference type="Proteomes" id="UP000392064">
    <property type="component" value="Chromosome"/>
</dbReference>
<comment type="similarity">
    <text evidence="1">Belongs to the universal stress protein A family.</text>
</comment>
<keyword evidence="4" id="KW-1185">Reference proteome</keyword>
<evidence type="ECO:0000259" key="2">
    <source>
        <dbReference type="Pfam" id="PF00582"/>
    </source>
</evidence>
<dbReference type="Pfam" id="PF00582">
    <property type="entry name" value="Usp"/>
    <property type="match status" value="2"/>
</dbReference>
<dbReference type="PANTHER" id="PTHR46268">
    <property type="entry name" value="STRESS RESPONSE PROTEIN NHAX"/>
    <property type="match status" value="1"/>
</dbReference>
<evidence type="ECO:0000313" key="3">
    <source>
        <dbReference type="EMBL" id="QGG42846.1"/>
    </source>
</evidence>
<feature type="domain" description="UspA" evidence="2">
    <location>
        <begin position="147"/>
        <end position="270"/>
    </location>
</feature>
<gene>
    <name evidence="3" type="ORF">GEV26_16500</name>
</gene>
<accession>A0A5Q2MNI1</accession>
<evidence type="ECO:0000313" key="4">
    <source>
        <dbReference type="Proteomes" id="UP000392064"/>
    </source>
</evidence>
<sequence>MSKPVTVGILDKQPNVLSYAIRAAATGDSVLRVVHAAGFPAQSADFYAGMEMLDDLRAAGQGVLDDARELVEHEAPDLTAEYVLTTETPLHALEHEAAGARMLVLGSDQVSWFDRLLRSRVSGHLALHAACPVVVVPTLPSAEDLGRRVVLALDGDASDEGPVRFALEQAAARRGPLNVVHALAAGVPPSEVGPLRAEVSEVLEDASAAYPDTPIFTSFSVGEVGHAIIHEAQHAGLVVVGRPSGPARMFSRPVATQVLREAHCAVAIVPPTYKGP</sequence>
<dbReference type="KEGG" id="aef:GEV26_16500"/>
<proteinExistence type="inferred from homology"/>
<organism evidence="3 4">
    <name type="scientific">Aeromicrobium yanjiei</name>
    <dbReference type="NCBI Taxonomy" id="2662028"/>
    <lineage>
        <taxon>Bacteria</taxon>
        <taxon>Bacillati</taxon>
        <taxon>Actinomycetota</taxon>
        <taxon>Actinomycetes</taxon>
        <taxon>Propionibacteriales</taxon>
        <taxon>Nocardioidaceae</taxon>
        <taxon>Aeromicrobium</taxon>
    </lineage>
</organism>
<dbReference type="CDD" id="cd00293">
    <property type="entry name" value="USP-like"/>
    <property type="match status" value="2"/>
</dbReference>
<evidence type="ECO:0000256" key="1">
    <source>
        <dbReference type="ARBA" id="ARBA00008791"/>
    </source>
</evidence>
<dbReference type="RefSeq" id="WP_153654650.1">
    <property type="nucleotide sequence ID" value="NZ_CP045737.1"/>
</dbReference>
<dbReference type="InterPro" id="IPR006016">
    <property type="entry name" value="UspA"/>
</dbReference>